<dbReference type="InterPro" id="IPR029063">
    <property type="entry name" value="SAM-dependent_MTases_sf"/>
</dbReference>
<dbReference type="EMBL" id="JGDM01000095">
    <property type="protein sequence ID" value="EXZ42726.1"/>
    <property type="molecule type" value="Genomic_DNA"/>
</dbReference>
<dbReference type="PATRIC" id="fig|1339280.3.peg.3951"/>
<dbReference type="RefSeq" id="WP_032571452.1">
    <property type="nucleotide sequence ID" value="NZ_JGDM01000095.1"/>
</dbReference>
<feature type="domain" description="Methyltransferase type 11" evidence="1">
    <location>
        <begin position="275"/>
        <end position="351"/>
    </location>
</feature>
<reference evidence="2 3" key="1">
    <citation type="submission" date="2014-02" db="EMBL/GenBank/DDBJ databases">
        <authorList>
            <person name="Sears C."/>
            <person name="Carroll K."/>
            <person name="Sack B.R."/>
            <person name="Qadri F."/>
            <person name="Myers L.L."/>
            <person name="Chung G.-T."/>
            <person name="Escheverria P."/>
            <person name="Fraser C.M."/>
            <person name="Sadzewicz L."/>
            <person name="Shefchek K.A."/>
            <person name="Tallon L."/>
            <person name="Das S.P."/>
            <person name="Daugherty S."/>
            <person name="Mongodin E.F."/>
        </authorList>
    </citation>
    <scope>NUCLEOTIDE SEQUENCE [LARGE SCALE GENOMIC DNA]</scope>
    <source>
        <strain evidence="2 3">2-F-2 #4</strain>
    </source>
</reference>
<sequence length="428" mass="49615">MKHALLLLCDLKIEDLNRWITFVTGHNFFIYIHLDISLKRQKNKILHSEQVLGVYSMFNVHSRKTGRLDAILYLLNMASTHNSYDYIHILDAKDFPLKGLEELNQFCCTCSEREFMEVRPLSKLNYPLYYEGKYQMSITGKYADFLINSCSLGYSLYSQITHFPYPETIFLPTFIMRSSYSSKVGNITLLFEENDGKDWWKIATSSAFFLCGVNDVNTDTLWQQIQYYLLVKPSLPISPSGCWQTSGFYGHHYDAGLGNALLDIFRLLNIDSIGDFGCGPGWYTALLYRNGYAADGYDGNPYVEEMSALFFEDGSYCQCVDLSEEVKTEEPFDAVLSLEVGEHIPADREDVFFLNLIRNARKYIALSWAVEGQCGNGHVNCRSNYYIISRMEKHGFYENRIVSQYLRSHATYWWFKNTIMFFEKQNMV</sequence>
<evidence type="ECO:0000313" key="2">
    <source>
        <dbReference type="EMBL" id="EXZ42726.1"/>
    </source>
</evidence>
<evidence type="ECO:0000259" key="1">
    <source>
        <dbReference type="Pfam" id="PF08241"/>
    </source>
</evidence>
<dbReference type="GO" id="GO:0032259">
    <property type="term" value="P:methylation"/>
    <property type="evidence" value="ECO:0007669"/>
    <property type="project" value="UniProtKB-KW"/>
</dbReference>
<dbReference type="GO" id="GO:0008757">
    <property type="term" value="F:S-adenosylmethionine-dependent methyltransferase activity"/>
    <property type="evidence" value="ECO:0007669"/>
    <property type="project" value="InterPro"/>
</dbReference>
<dbReference type="CDD" id="cd02440">
    <property type="entry name" value="AdoMet_MTases"/>
    <property type="match status" value="1"/>
</dbReference>
<name>A0A016BQF2_BACFG</name>
<dbReference type="Proteomes" id="UP000022272">
    <property type="component" value="Unassembled WGS sequence"/>
</dbReference>
<comment type="caution">
    <text evidence="2">The sequence shown here is derived from an EMBL/GenBank/DDBJ whole genome shotgun (WGS) entry which is preliminary data.</text>
</comment>
<keyword evidence="2" id="KW-0808">Transferase</keyword>
<dbReference type="SUPFAM" id="SSF53335">
    <property type="entry name" value="S-adenosyl-L-methionine-dependent methyltransferases"/>
    <property type="match status" value="1"/>
</dbReference>
<dbReference type="AlphaFoldDB" id="A0A016BQF2"/>
<proteinExistence type="predicted"/>
<dbReference type="InterPro" id="IPR013216">
    <property type="entry name" value="Methyltransf_11"/>
</dbReference>
<organism evidence="2 3">
    <name type="scientific">Bacteroides fragilis str. 2-F-2 #4</name>
    <dbReference type="NCBI Taxonomy" id="1339280"/>
    <lineage>
        <taxon>Bacteria</taxon>
        <taxon>Pseudomonadati</taxon>
        <taxon>Bacteroidota</taxon>
        <taxon>Bacteroidia</taxon>
        <taxon>Bacteroidales</taxon>
        <taxon>Bacteroidaceae</taxon>
        <taxon>Bacteroides</taxon>
    </lineage>
</organism>
<dbReference type="Pfam" id="PF08241">
    <property type="entry name" value="Methyltransf_11"/>
    <property type="match status" value="1"/>
</dbReference>
<dbReference type="Gene3D" id="3.40.50.150">
    <property type="entry name" value="Vaccinia Virus protein VP39"/>
    <property type="match status" value="1"/>
</dbReference>
<protein>
    <submittedName>
        <fullName evidence="2">Methyltransferase domain protein</fullName>
    </submittedName>
</protein>
<keyword evidence="2" id="KW-0489">Methyltransferase</keyword>
<evidence type="ECO:0000313" key="3">
    <source>
        <dbReference type="Proteomes" id="UP000022272"/>
    </source>
</evidence>
<accession>A0A016BQF2</accession>
<gene>
    <name evidence="2" type="ORF">M076_4124</name>
</gene>